<dbReference type="InterPro" id="IPR011598">
    <property type="entry name" value="bHLH_dom"/>
</dbReference>
<dbReference type="InterPro" id="IPR052207">
    <property type="entry name" value="Max-like/E-box_TFs"/>
</dbReference>
<evidence type="ECO:0000256" key="4">
    <source>
        <dbReference type="ARBA" id="ARBA00023163"/>
    </source>
</evidence>
<organism evidence="8 9">
    <name type="scientific">Actinia tenebrosa</name>
    <name type="common">Australian red waratah sea anemone</name>
    <dbReference type="NCBI Taxonomy" id="6105"/>
    <lineage>
        <taxon>Eukaryota</taxon>
        <taxon>Metazoa</taxon>
        <taxon>Cnidaria</taxon>
        <taxon>Anthozoa</taxon>
        <taxon>Hexacorallia</taxon>
        <taxon>Actiniaria</taxon>
        <taxon>Actiniidae</taxon>
        <taxon>Actinia</taxon>
    </lineage>
</organism>
<name>A0A6P8HFJ2_ACTTE</name>
<evidence type="ECO:0000256" key="6">
    <source>
        <dbReference type="SAM" id="MobiDB-lite"/>
    </source>
</evidence>
<evidence type="ECO:0000256" key="3">
    <source>
        <dbReference type="ARBA" id="ARBA00023125"/>
    </source>
</evidence>
<dbReference type="GO" id="GO:0000981">
    <property type="term" value="F:DNA-binding transcription factor activity, RNA polymerase II-specific"/>
    <property type="evidence" value="ECO:0007669"/>
    <property type="project" value="TreeGrafter"/>
</dbReference>
<evidence type="ECO:0000313" key="8">
    <source>
        <dbReference type="Proteomes" id="UP000515163"/>
    </source>
</evidence>
<evidence type="ECO:0000256" key="2">
    <source>
        <dbReference type="ARBA" id="ARBA00023015"/>
    </source>
</evidence>
<dbReference type="KEGG" id="aten:116292084"/>
<dbReference type="PROSITE" id="PS50888">
    <property type="entry name" value="BHLH"/>
    <property type="match status" value="1"/>
</dbReference>
<dbReference type="PANTHER" id="PTHR15741:SF27">
    <property type="entry name" value="TRANSCRIPTION FACTOR AP-4"/>
    <property type="match status" value="1"/>
</dbReference>
<accession>A0A6P8HFJ2</accession>
<sequence>MFYSYPMMSSSSIRTNIKKKTNYVSDSERSKRLNANLIERRRMQNINSGFASLKKLLPPSDRKQTKAAILQQAAQYILRLQRAVIQFKTENDTLRSTLDTKNQTLACAKHSTHTSTHPHEVPKRHYESKPTPQQTMEHDLPWMAEQTAKQLGSTNMDGHRNIAYKTTVLSKPNQSQIPSFDNNWRSFEHVKKYEPTIPKNSGFHNQIEVYPNAHAFECSPLSPPISPALNENRVVTSVGRSGGTAKASPTLRASAQTRELMAHQSVDILPHRIHPVKTPKRNIFNSSTQTGVKPARHEKRARPSHKTDKENVEGREAKRSKEPTSGDLQCIVEAISIIENTQDRKY</sequence>
<keyword evidence="8" id="KW-1185">Reference proteome</keyword>
<feature type="compositionally biased region" description="Basic and acidic residues" evidence="6">
    <location>
        <begin position="305"/>
        <end position="324"/>
    </location>
</feature>
<proteinExistence type="predicted"/>
<dbReference type="GeneID" id="116292084"/>
<feature type="compositionally biased region" description="Basic and acidic residues" evidence="6">
    <location>
        <begin position="117"/>
        <end position="128"/>
    </location>
</feature>
<dbReference type="InParanoid" id="A0A6P8HFJ2"/>
<dbReference type="Proteomes" id="UP000515163">
    <property type="component" value="Unplaced"/>
</dbReference>
<dbReference type="OrthoDB" id="5778525at2759"/>
<feature type="region of interest" description="Disordered" evidence="6">
    <location>
        <begin position="279"/>
        <end position="329"/>
    </location>
</feature>
<dbReference type="Gene3D" id="4.10.280.10">
    <property type="entry name" value="Helix-loop-helix DNA-binding domain"/>
    <property type="match status" value="1"/>
</dbReference>
<keyword evidence="4" id="KW-0804">Transcription</keyword>
<dbReference type="PANTHER" id="PTHR15741">
    <property type="entry name" value="BASIC HELIX-LOOP-HELIX ZIP TRANSCRIPTION FACTOR"/>
    <property type="match status" value="1"/>
</dbReference>
<dbReference type="GO" id="GO:0046983">
    <property type="term" value="F:protein dimerization activity"/>
    <property type="evidence" value="ECO:0007669"/>
    <property type="project" value="InterPro"/>
</dbReference>
<reference evidence="9" key="1">
    <citation type="submission" date="2025-08" db="UniProtKB">
        <authorList>
            <consortium name="RefSeq"/>
        </authorList>
    </citation>
    <scope>IDENTIFICATION</scope>
    <source>
        <tissue evidence="9">Tentacle</tissue>
    </source>
</reference>
<dbReference type="InterPro" id="IPR036638">
    <property type="entry name" value="HLH_DNA-bd_sf"/>
</dbReference>
<gene>
    <name evidence="9" type="primary">LOC116292084</name>
</gene>
<keyword evidence="2" id="KW-0805">Transcription regulation</keyword>
<dbReference type="RefSeq" id="XP_031555179.1">
    <property type="nucleotide sequence ID" value="XM_031699319.1"/>
</dbReference>
<dbReference type="SUPFAM" id="SSF47459">
    <property type="entry name" value="HLH, helix-loop-helix DNA-binding domain"/>
    <property type="match status" value="1"/>
</dbReference>
<dbReference type="Pfam" id="PF00010">
    <property type="entry name" value="HLH"/>
    <property type="match status" value="1"/>
</dbReference>
<dbReference type="GO" id="GO:0000978">
    <property type="term" value="F:RNA polymerase II cis-regulatory region sequence-specific DNA binding"/>
    <property type="evidence" value="ECO:0007669"/>
    <property type="project" value="TreeGrafter"/>
</dbReference>
<keyword evidence="3" id="KW-0238">DNA-binding</keyword>
<dbReference type="SMART" id="SM00353">
    <property type="entry name" value="HLH"/>
    <property type="match status" value="1"/>
</dbReference>
<keyword evidence="5" id="KW-0539">Nucleus</keyword>
<evidence type="ECO:0000259" key="7">
    <source>
        <dbReference type="PROSITE" id="PS50888"/>
    </source>
</evidence>
<evidence type="ECO:0000313" key="9">
    <source>
        <dbReference type="RefSeq" id="XP_031555179.1"/>
    </source>
</evidence>
<evidence type="ECO:0000256" key="1">
    <source>
        <dbReference type="ARBA" id="ARBA00004123"/>
    </source>
</evidence>
<comment type="subcellular location">
    <subcellularLocation>
        <location evidence="1">Nucleus</location>
    </subcellularLocation>
</comment>
<protein>
    <submittedName>
        <fullName evidence="9">Uncharacterized protein LOC116292084</fullName>
    </submittedName>
</protein>
<dbReference type="AlphaFoldDB" id="A0A6P8HFJ2"/>
<evidence type="ECO:0000256" key="5">
    <source>
        <dbReference type="ARBA" id="ARBA00023242"/>
    </source>
</evidence>
<dbReference type="GO" id="GO:0005634">
    <property type="term" value="C:nucleus"/>
    <property type="evidence" value="ECO:0007669"/>
    <property type="project" value="UniProtKB-SubCell"/>
</dbReference>
<feature type="compositionally biased region" description="Basic residues" evidence="6">
    <location>
        <begin position="294"/>
        <end position="304"/>
    </location>
</feature>
<feature type="domain" description="BHLH" evidence="7">
    <location>
        <begin position="30"/>
        <end position="80"/>
    </location>
</feature>
<feature type="region of interest" description="Disordered" evidence="6">
    <location>
        <begin position="110"/>
        <end position="134"/>
    </location>
</feature>